<evidence type="ECO:0000313" key="1">
    <source>
        <dbReference type="EMBL" id="NHN25537.1"/>
    </source>
</evidence>
<name>A0ABX0INZ4_9FLAO</name>
<reference evidence="1" key="2">
    <citation type="submission" date="2020-02" db="EMBL/GenBank/DDBJ databases">
        <title>Flavobacterium profundi sp. nov., isolated from a deep-sea seamount.</title>
        <authorList>
            <person name="Zhang D.-C."/>
        </authorList>
    </citation>
    <scope>NUCLEOTIDE SEQUENCE</scope>
    <source>
        <strain evidence="1">EC11</strain>
    </source>
</reference>
<dbReference type="RefSeq" id="WP_140961795.1">
    <property type="nucleotide sequence ID" value="NZ_VEVQ02000004.1"/>
</dbReference>
<dbReference type="EMBL" id="VEVQ02000004">
    <property type="protein sequence ID" value="NHN25537.1"/>
    <property type="molecule type" value="Genomic_DNA"/>
</dbReference>
<gene>
    <name evidence="1" type="ORF">FIA58_007595</name>
</gene>
<dbReference type="Proteomes" id="UP000817854">
    <property type="component" value="Unassembled WGS sequence"/>
</dbReference>
<accession>A0ABX0INZ4</accession>
<sequence>MLSLELVKKELEVNNYSPVIHKISNKEILLFSVEDEDKIPIMNKISNVVIENENIVLTYFKKQIDIKKEFKTINDFIKFVKEIFPVSK</sequence>
<comment type="caution">
    <text evidence="1">The sequence shown here is derived from an EMBL/GenBank/DDBJ whole genome shotgun (WGS) entry which is preliminary data.</text>
</comment>
<keyword evidence="2" id="KW-1185">Reference proteome</keyword>
<protein>
    <submittedName>
        <fullName evidence="1">Uncharacterized protein</fullName>
    </submittedName>
</protein>
<reference evidence="1" key="1">
    <citation type="submission" date="2019-05" db="EMBL/GenBank/DDBJ databases">
        <authorList>
            <person name="Lianzixin W."/>
        </authorList>
    </citation>
    <scope>NUCLEOTIDE SEQUENCE</scope>
    <source>
        <strain evidence="1">EC11</strain>
    </source>
</reference>
<evidence type="ECO:0000313" key="2">
    <source>
        <dbReference type="Proteomes" id="UP000817854"/>
    </source>
</evidence>
<organism evidence="1 2">
    <name type="scientific">Flavobacterium jejuense</name>
    <dbReference type="NCBI Taxonomy" id="1544455"/>
    <lineage>
        <taxon>Bacteria</taxon>
        <taxon>Pseudomonadati</taxon>
        <taxon>Bacteroidota</taxon>
        <taxon>Flavobacteriia</taxon>
        <taxon>Flavobacteriales</taxon>
        <taxon>Flavobacteriaceae</taxon>
        <taxon>Flavobacterium</taxon>
    </lineage>
</organism>
<proteinExistence type="predicted"/>